<dbReference type="InterPro" id="IPR057561">
    <property type="entry name" value="NADase_transloc"/>
</dbReference>
<dbReference type="Pfam" id="PF13240">
    <property type="entry name" value="Zn_Ribbon_1"/>
    <property type="match status" value="1"/>
</dbReference>
<feature type="domain" description="Zinc-ribbon" evidence="3">
    <location>
        <begin position="2"/>
        <end position="21"/>
    </location>
</feature>
<evidence type="ECO:0008006" key="7">
    <source>
        <dbReference type="Google" id="ProtNLM"/>
    </source>
</evidence>
<feature type="compositionally biased region" description="Acidic residues" evidence="1">
    <location>
        <begin position="173"/>
        <end position="193"/>
    </location>
</feature>
<gene>
    <name evidence="5" type="ORF">ABID24_002146</name>
</gene>
<feature type="region of interest" description="Disordered" evidence="1">
    <location>
        <begin position="108"/>
        <end position="215"/>
    </location>
</feature>
<feature type="compositionally biased region" description="Low complexity" evidence="1">
    <location>
        <begin position="163"/>
        <end position="172"/>
    </location>
</feature>
<evidence type="ECO:0000313" key="6">
    <source>
        <dbReference type="Proteomes" id="UP001549106"/>
    </source>
</evidence>
<feature type="transmembrane region" description="Helical" evidence="2">
    <location>
        <begin position="63"/>
        <end position="82"/>
    </location>
</feature>
<name>A0ABV2M343_9FIRM</name>
<dbReference type="Gene3D" id="2.60.120.260">
    <property type="entry name" value="Galactose-binding domain-like"/>
    <property type="match status" value="1"/>
</dbReference>
<dbReference type="Pfam" id="PF25302">
    <property type="entry name" value="NADase_transloc"/>
    <property type="match status" value="1"/>
</dbReference>
<organism evidence="5 6">
    <name type="scientific">Blautia caecimuris</name>
    <dbReference type="NCBI Taxonomy" id="1796615"/>
    <lineage>
        <taxon>Bacteria</taxon>
        <taxon>Bacillati</taxon>
        <taxon>Bacillota</taxon>
        <taxon>Clostridia</taxon>
        <taxon>Lachnospirales</taxon>
        <taxon>Lachnospiraceae</taxon>
        <taxon>Blautia</taxon>
    </lineage>
</organism>
<comment type="caution">
    <text evidence="5">The sequence shown here is derived from an EMBL/GenBank/DDBJ whole genome shotgun (WGS) entry which is preliminary data.</text>
</comment>
<evidence type="ECO:0000256" key="1">
    <source>
        <dbReference type="SAM" id="MobiDB-lite"/>
    </source>
</evidence>
<dbReference type="Proteomes" id="UP001549106">
    <property type="component" value="Unassembled WGS sequence"/>
</dbReference>
<sequence length="373" mass="40311">MYCKKCGSEIEDNAVYCPECGVKLRDNEELPEAPYSYEPEESGINEPLWEPEEAKTGNKKLRWLAAGLFGVVFVAAAGILSWKILNSSEPDPAEPIVKIGEAVAEIKNEGSDKKNAQSNEETGKQENIKNKDDVSVALSSGSDTDIPIDGENTITDEEELSASETGTSTNGENTEENTSDSDISELTEDEDITESGVSVKLKEEAPENISEQNSGSGGAFLLEAVEPDLTSLREAGVITANATSTFARPDTDHSPMLLFDKKDNTFWQEGTEGSGKGESVSFGLDDTYQIQYLGFKLGNWTDDQHYAGSSKPKTVTFMAGDSSGQVTFDGDKKVEWVKADPPVTADTVLLEINDVYAGTAEDTCITEIMVYGK</sequence>
<accession>A0ABV2M343</accession>
<keyword evidence="2" id="KW-0472">Membrane</keyword>
<dbReference type="InterPro" id="IPR026870">
    <property type="entry name" value="Zinc_ribbon_dom"/>
</dbReference>
<dbReference type="RefSeq" id="WP_257464805.1">
    <property type="nucleotide sequence ID" value="NZ_JANJZT010000015.1"/>
</dbReference>
<evidence type="ECO:0000313" key="5">
    <source>
        <dbReference type="EMBL" id="MET3750893.1"/>
    </source>
</evidence>
<evidence type="ECO:0000259" key="3">
    <source>
        <dbReference type="Pfam" id="PF13240"/>
    </source>
</evidence>
<reference evidence="5 6" key="1">
    <citation type="submission" date="2024-06" db="EMBL/GenBank/DDBJ databases">
        <title>Genomic Encyclopedia of Type Strains, Phase IV (KMG-IV): sequencing the most valuable type-strain genomes for metagenomic binning, comparative biology and taxonomic classification.</title>
        <authorList>
            <person name="Goeker M."/>
        </authorList>
    </citation>
    <scope>NUCLEOTIDE SEQUENCE [LARGE SCALE GENOMIC DNA]</scope>
    <source>
        <strain evidence="5 6">DSM 29492</strain>
    </source>
</reference>
<keyword evidence="2" id="KW-1133">Transmembrane helix</keyword>
<proteinExistence type="predicted"/>
<evidence type="ECO:0000256" key="2">
    <source>
        <dbReference type="SAM" id="Phobius"/>
    </source>
</evidence>
<feature type="domain" description="NAD glycohydrolase translocation F5/8 type C" evidence="4">
    <location>
        <begin position="236"/>
        <end position="371"/>
    </location>
</feature>
<evidence type="ECO:0000259" key="4">
    <source>
        <dbReference type="Pfam" id="PF25302"/>
    </source>
</evidence>
<dbReference type="InterPro" id="IPR008979">
    <property type="entry name" value="Galactose-bd-like_sf"/>
</dbReference>
<dbReference type="NCBIfam" id="NF047619">
    <property type="entry name" value="NADase_discoid"/>
    <property type="match status" value="1"/>
</dbReference>
<keyword evidence="2" id="KW-0812">Transmembrane</keyword>
<dbReference type="SUPFAM" id="SSF49785">
    <property type="entry name" value="Galactose-binding domain-like"/>
    <property type="match status" value="1"/>
</dbReference>
<keyword evidence="6" id="KW-1185">Reference proteome</keyword>
<feature type="compositionally biased region" description="Basic and acidic residues" evidence="1">
    <location>
        <begin position="108"/>
        <end position="134"/>
    </location>
</feature>
<protein>
    <recommendedName>
        <fullName evidence="7">Zinc-ribbon domain-containing protein</fullName>
    </recommendedName>
</protein>
<dbReference type="EMBL" id="JBEPMJ010000015">
    <property type="protein sequence ID" value="MET3750893.1"/>
    <property type="molecule type" value="Genomic_DNA"/>
</dbReference>